<keyword evidence="3" id="KW-1185">Reference proteome</keyword>
<dbReference type="PANTHER" id="PTHR33710">
    <property type="entry name" value="BNAC02G09200D PROTEIN"/>
    <property type="match status" value="1"/>
</dbReference>
<evidence type="ECO:0000313" key="3">
    <source>
        <dbReference type="Proteomes" id="UP001153076"/>
    </source>
</evidence>
<feature type="region of interest" description="Disordered" evidence="1">
    <location>
        <begin position="1"/>
        <end position="78"/>
    </location>
</feature>
<evidence type="ECO:0000313" key="2">
    <source>
        <dbReference type="EMBL" id="KAJ8442348.1"/>
    </source>
</evidence>
<organism evidence="2 3">
    <name type="scientific">Carnegiea gigantea</name>
    <dbReference type="NCBI Taxonomy" id="171969"/>
    <lineage>
        <taxon>Eukaryota</taxon>
        <taxon>Viridiplantae</taxon>
        <taxon>Streptophyta</taxon>
        <taxon>Embryophyta</taxon>
        <taxon>Tracheophyta</taxon>
        <taxon>Spermatophyta</taxon>
        <taxon>Magnoliopsida</taxon>
        <taxon>eudicotyledons</taxon>
        <taxon>Gunneridae</taxon>
        <taxon>Pentapetalae</taxon>
        <taxon>Caryophyllales</taxon>
        <taxon>Cactineae</taxon>
        <taxon>Cactaceae</taxon>
        <taxon>Cactoideae</taxon>
        <taxon>Echinocereeae</taxon>
        <taxon>Carnegiea</taxon>
    </lineage>
</organism>
<protein>
    <recommendedName>
        <fullName evidence="4">Endonuclease/exonuclease/phosphatase domain-containing protein</fullName>
    </recommendedName>
</protein>
<comment type="caution">
    <text evidence="2">The sequence shown here is derived from an EMBL/GenBank/DDBJ whole genome shotgun (WGS) entry which is preliminary data.</text>
</comment>
<dbReference type="PANTHER" id="PTHR33710:SF81">
    <property type="entry name" value="ENDONUCLEASE_EXONUCLEASE_PHOSPHATASE DOMAIN-CONTAINING PROTEIN"/>
    <property type="match status" value="1"/>
</dbReference>
<dbReference type="AlphaFoldDB" id="A0A9Q1QH61"/>
<proteinExistence type="predicted"/>
<evidence type="ECO:0008006" key="4">
    <source>
        <dbReference type="Google" id="ProtNLM"/>
    </source>
</evidence>
<name>A0A9Q1QH61_9CARY</name>
<dbReference type="Proteomes" id="UP001153076">
    <property type="component" value="Unassembled WGS sequence"/>
</dbReference>
<feature type="compositionally biased region" description="Polar residues" evidence="1">
    <location>
        <begin position="25"/>
        <end position="48"/>
    </location>
</feature>
<accession>A0A9Q1QH61</accession>
<dbReference type="Gene3D" id="3.60.10.10">
    <property type="entry name" value="Endonuclease/exonuclease/phosphatase"/>
    <property type="match status" value="1"/>
</dbReference>
<evidence type="ECO:0000256" key="1">
    <source>
        <dbReference type="SAM" id="MobiDB-lite"/>
    </source>
</evidence>
<dbReference type="InterPro" id="IPR036691">
    <property type="entry name" value="Endo/exonu/phosph_ase_sf"/>
</dbReference>
<gene>
    <name evidence="2" type="ORF">Cgig2_018604</name>
</gene>
<dbReference type="SUPFAM" id="SSF56219">
    <property type="entry name" value="DNase I-like"/>
    <property type="match status" value="1"/>
</dbReference>
<reference evidence="2" key="1">
    <citation type="submission" date="2022-04" db="EMBL/GenBank/DDBJ databases">
        <title>Carnegiea gigantea Genome sequencing and assembly v2.</title>
        <authorList>
            <person name="Copetti D."/>
            <person name="Sanderson M.J."/>
            <person name="Burquez A."/>
            <person name="Wojciechowski M.F."/>
        </authorList>
    </citation>
    <scope>NUCLEOTIDE SEQUENCE</scope>
    <source>
        <strain evidence="2">SGP5-SGP5p</strain>
        <tissue evidence="2">Aerial part</tissue>
    </source>
</reference>
<sequence length="244" mass="27783">MGTLRSTAATGHGLLKNGVRKDTTEQSNVKVDQPKEQQYNNHDQNIQESLEGITIPRRTSRAPIGPAQELEPQSKNLDGMVTKRVSGYGANDDDERLALWDILMSYGSVMNDSWIVMEETEIRPFVQCAMDCGLQDLRFTGKHHEGQRVFLKIDRVIINQEWLSAFLESEAHFLPENTSDHSPAVVKFFNMNLGPNPFKYFNMWSNADTFIKTVLKKVNEALKLLNKQQYTDIETHAGNLTKIR</sequence>
<dbReference type="OrthoDB" id="1210535at2759"/>
<dbReference type="EMBL" id="JAKOGI010000142">
    <property type="protein sequence ID" value="KAJ8442348.1"/>
    <property type="molecule type" value="Genomic_DNA"/>
</dbReference>